<dbReference type="HOGENOM" id="CLU_857090_0_0_0"/>
<dbReference type="Proteomes" id="UP000006898">
    <property type="component" value="Chromosome"/>
</dbReference>
<feature type="transmembrane region" description="Helical" evidence="8">
    <location>
        <begin position="93"/>
        <end position="114"/>
    </location>
</feature>
<dbReference type="EMBL" id="FP565575">
    <property type="protein sequence ID" value="CBE67400.1"/>
    <property type="molecule type" value="Genomic_DNA"/>
</dbReference>
<evidence type="ECO:0000256" key="7">
    <source>
        <dbReference type="ARBA" id="ARBA00023136"/>
    </source>
</evidence>
<gene>
    <name evidence="9" type="ORF">DAMO_0309</name>
</gene>
<dbReference type="NCBIfam" id="TIGR04178">
    <property type="entry name" value="exo_archaeo"/>
    <property type="match status" value="1"/>
</dbReference>
<accession>D5MJ35</accession>
<keyword evidence="4 8" id="KW-0812">Transmembrane</keyword>
<dbReference type="GO" id="GO:0006508">
    <property type="term" value="P:proteolysis"/>
    <property type="evidence" value="ECO:0007669"/>
    <property type="project" value="UniProtKB-KW"/>
</dbReference>
<evidence type="ECO:0000313" key="10">
    <source>
        <dbReference type="Proteomes" id="UP000006898"/>
    </source>
</evidence>
<keyword evidence="3" id="KW-0645">Protease</keyword>
<dbReference type="InterPro" id="IPR026392">
    <property type="entry name" value="Exo/Archaeosortase_dom"/>
</dbReference>
<keyword evidence="7 8" id="KW-0472">Membrane</keyword>
<dbReference type="GO" id="GO:0008233">
    <property type="term" value="F:peptidase activity"/>
    <property type="evidence" value="ECO:0007669"/>
    <property type="project" value="UniProtKB-KW"/>
</dbReference>
<name>D5MJ35_METO1</name>
<evidence type="ECO:0000313" key="9">
    <source>
        <dbReference type="EMBL" id="CBE67400.1"/>
    </source>
</evidence>
<keyword evidence="5" id="KW-0378">Hydrolase</keyword>
<keyword evidence="6 8" id="KW-1133">Transmembrane helix</keyword>
<evidence type="ECO:0000256" key="6">
    <source>
        <dbReference type="ARBA" id="ARBA00022989"/>
    </source>
</evidence>
<dbReference type="KEGG" id="mox:DAMO_0309"/>
<evidence type="ECO:0000256" key="3">
    <source>
        <dbReference type="ARBA" id="ARBA00022670"/>
    </source>
</evidence>
<evidence type="ECO:0000256" key="8">
    <source>
        <dbReference type="SAM" id="Phobius"/>
    </source>
</evidence>
<evidence type="ECO:0000256" key="4">
    <source>
        <dbReference type="ARBA" id="ARBA00022692"/>
    </source>
</evidence>
<feature type="transmembrane region" description="Helical" evidence="8">
    <location>
        <begin position="180"/>
        <end position="204"/>
    </location>
</feature>
<proteinExistence type="predicted"/>
<feature type="transmembrane region" description="Helical" evidence="8">
    <location>
        <begin position="258"/>
        <end position="279"/>
    </location>
</feature>
<comment type="subcellular location">
    <subcellularLocation>
        <location evidence="1">Cell membrane</location>
        <topology evidence="1">Multi-pass membrane protein</topology>
    </subcellularLocation>
</comment>
<organism evidence="9 10">
    <name type="scientific">Methylomirabilis oxygeniifera</name>
    <dbReference type="NCBI Taxonomy" id="671143"/>
    <lineage>
        <taxon>Bacteria</taxon>
        <taxon>Candidatus Methylomirabilota</taxon>
        <taxon>Candidatus Methylomirabilia</taxon>
        <taxon>Candidatus Methylomirabilales</taxon>
        <taxon>Candidatus Methylomirabilaceae</taxon>
        <taxon>Candidatus Methylomirabilis</taxon>
    </lineage>
</organism>
<evidence type="ECO:0000256" key="1">
    <source>
        <dbReference type="ARBA" id="ARBA00004651"/>
    </source>
</evidence>
<evidence type="ECO:0000256" key="5">
    <source>
        <dbReference type="ARBA" id="ARBA00022801"/>
    </source>
</evidence>
<feature type="transmembrane region" description="Helical" evidence="8">
    <location>
        <begin position="155"/>
        <end position="174"/>
    </location>
</feature>
<evidence type="ECO:0000256" key="2">
    <source>
        <dbReference type="ARBA" id="ARBA00022475"/>
    </source>
</evidence>
<feature type="transmembrane region" description="Helical" evidence="8">
    <location>
        <begin position="291"/>
        <end position="314"/>
    </location>
</feature>
<dbReference type="GO" id="GO:0005886">
    <property type="term" value="C:plasma membrane"/>
    <property type="evidence" value="ECO:0007669"/>
    <property type="project" value="UniProtKB-SubCell"/>
</dbReference>
<dbReference type="AlphaFoldDB" id="D5MJ35"/>
<feature type="transmembrane region" description="Helical" evidence="8">
    <location>
        <begin position="58"/>
        <end position="81"/>
    </location>
</feature>
<dbReference type="STRING" id="671143.DAMO_0309"/>
<keyword evidence="2" id="KW-1003">Cell membrane</keyword>
<feature type="transmembrane region" description="Helical" evidence="8">
    <location>
        <begin position="120"/>
        <end position="143"/>
    </location>
</feature>
<sequence length="324" mass="34270">MLYGLGLMLVQWGLERGTFVAILTDRLAQGVLVGLHLLGVPARLDGLVLHAGALSQPVSASCLGLIAVTGYLSGLLAVPADWTTRWRGIRRDLPLLVLGNAIRLSALGILITVSVSAFQFAHAILMGAVAPLALIGLWGFWFYKDLGALSAYPWRFARDVSLALPLAIGLWWLLLDPYAVGLSVVIKAALSGLVGMPIVGTGVVEDGFKRLLDFQLPDGGFRIEMGGRSLALAPLIALIGASPIPWTRRIGLGGLGLTIQFGLHAMEVVGLVLLGRIAPPVVPAVEALSDYLALASGPFLWLLLAAPSSAWWALEGEGRRARSV</sequence>
<reference evidence="9 10" key="1">
    <citation type="journal article" date="2010" name="Nature">
        <title>Nitrite-driven anaerobic methane oxidation by oxygenic bacteria.</title>
        <authorList>
            <person name="Ettwig K.F."/>
            <person name="Butler M.K."/>
            <person name="Le Paslier D."/>
            <person name="Pelletier E."/>
            <person name="Mangenot S."/>
            <person name="Kuypers M.M.M."/>
            <person name="Schreiber F."/>
            <person name="Dutilh B.E."/>
            <person name="Zedelius J."/>
            <person name="de Beer D."/>
            <person name="Gloerich J."/>
            <person name="Wessels H.J.C.T."/>
            <person name="van Allen T."/>
            <person name="Luesken F."/>
            <person name="Wu M."/>
            <person name="van de Pas-Schoonen K.T."/>
            <person name="Op den Camp H.J.M."/>
            <person name="Janssen-Megens E.M."/>
            <person name="Francoijs K-J."/>
            <person name="Stunnenberg H."/>
            <person name="Weissenbach J."/>
            <person name="Jetten M.S.M."/>
            <person name="Strous M."/>
        </authorList>
    </citation>
    <scope>NUCLEOTIDE SEQUENCE [LARGE SCALE GENOMIC DNA]</scope>
</reference>
<protein>
    <submittedName>
        <fullName evidence="9">Uncharacterized protein</fullName>
    </submittedName>
</protein>